<evidence type="ECO:0000313" key="3">
    <source>
        <dbReference type="EMBL" id="RHW17951.1"/>
    </source>
</evidence>
<dbReference type="InterPro" id="IPR000182">
    <property type="entry name" value="GNAT_dom"/>
</dbReference>
<dbReference type="PANTHER" id="PTHR43792">
    <property type="entry name" value="GNAT FAMILY, PUTATIVE (AFU_ORTHOLOGUE AFUA_3G00765)-RELATED-RELATED"/>
    <property type="match status" value="1"/>
</dbReference>
<accession>A0A396RW90</accession>
<dbReference type="Pfam" id="PF13302">
    <property type="entry name" value="Acetyltransf_3"/>
    <property type="match status" value="1"/>
</dbReference>
<dbReference type="PANTHER" id="PTHR43792:SF1">
    <property type="entry name" value="N-ACETYLTRANSFERASE DOMAIN-CONTAINING PROTEIN"/>
    <property type="match status" value="1"/>
</dbReference>
<dbReference type="InterPro" id="IPR016181">
    <property type="entry name" value="Acyl_CoA_acyltransferase"/>
</dbReference>
<evidence type="ECO:0000259" key="2">
    <source>
        <dbReference type="PROSITE" id="PS51186"/>
    </source>
</evidence>
<dbReference type="OrthoDB" id="5295305at2"/>
<dbReference type="InterPro" id="IPR051531">
    <property type="entry name" value="N-acetyltransferase"/>
</dbReference>
<comment type="caution">
    <text evidence="3">The sequence shown here is derived from an EMBL/GenBank/DDBJ whole genome shotgun (WGS) entry which is preliminary data.</text>
</comment>
<reference evidence="3 4" key="1">
    <citation type="submission" date="2018-08" db="EMBL/GenBank/DDBJ databases">
        <title>The multiple taxonomic identification of Sphingomonas gilva.</title>
        <authorList>
            <person name="Zhu D."/>
            <person name="Zheng S."/>
        </authorList>
    </citation>
    <scope>NUCLEOTIDE SEQUENCE [LARGE SCALE GENOMIC DNA]</scope>
    <source>
        <strain evidence="3 4">ZDH117</strain>
    </source>
</reference>
<dbReference type="SUPFAM" id="SSF55729">
    <property type="entry name" value="Acyl-CoA N-acyltransferases (Nat)"/>
    <property type="match status" value="1"/>
</dbReference>
<gene>
    <name evidence="3" type="ORF">D1610_05430</name>
</gene>
<feature type="region of interest" description="Disordered" evidence="1">
    <location>
        <begin position="173"/>
        <end position="202"/>
    </location>
</feature>
<proteinExistence type="predicted"/>
<dbReference type="PROSITE" id="PS51186">
    <property type="entry name" value="GNAT"/>
    <property type="match status" value="1"/>
</dbReference>
<dbReference type="AlphaFoldDB" id="A0A396RW90"/>
<dbReference type="Gene3D" id="3.40.630.30">
    <property type="match status" value="1"/>
</dbReference>
<organism evidence="3 4">
    <name type="scientific">Sphingomonas gilva</name>
    <dbReference type="NCBI Taxonomy" id="2305907"/>
    <lineage>
        <taxon>Bacteria</taxon>
        <taxon>Pseudomonadati</taxon>
        <taxon>Pseudomonadota</taxon>
        <taxon>Alphaproteobacteria</taxon>
        <taxon>Sphingomonadales</taxon>
        <taxon>Sphingomonadaceae</taxon>
        <taxon>Sphingomonas</taxon>
    </lineage>
</organism>
<dbReference type="Proteomes" id="UP000266693">
    <property type="component" value="Unassembled WGS sequence"/>
</dbReference>
<evidence type="ECO:0000313" key="4">
    <source>
        <dbReference type="Proteomes" id="UP000266693"/>
    </source>
</evidence>
<evidence type="ECO:0000256" key="1">
    <source>
        <dbReference type="SAM" id="MobiDB-lite"/>
    </source>
</evidence>
<name>A0A396RW90_9SPHN</name>
<keyword evidence="4" id="KW-1185">Reference proteome</keyword>
<dbReference type="EMBL" id="QWLV01000002">
    <property type="protein sequence ID" value="RHW17951.1"/>
    <property type="molecule type" value="Genomic_DNA"/>
</dbReference>
<protein>
    <submittedName>
        <fullName evidence="3">N-acetyltransferase</fullName>
    </submittedName>
</protein>
<sequence>MTETPVLETRRLVLRPMRITDAEALHVPLSDAALMTWWSSAPHGTVEETRDYILPRAGEGRWRWWTITRRDEDVALGWVSVGNRREGVSEIGYLLARAEWGRGIAREAVSAVIDHLFKAEGHRRVFADTDPDNDGSNALLRRLGFILEGRLREEWETHIGVRDSYIWGLLRDEWRDPPRNGEGDRRSKSGGGGGPPPAQRLR</sequence>
<dbReference type="GO" id="GO:0016747">
    <property type="term" value="F:acyltransferase activity, transferring groups other than amino-acyl groups"/>
    <property type="evidence" value="ECO:0007669"/>
    <property type="project" value="InterPro"/>
</dbReference>
<keyword evidence="3" id="KW-0808">Transferase</keyword>
<feature type="compositionally biased region" description="Basic and acidic residues" evidence="1">
    <location>
        <begin position="173"/>
        <end position="187"/>
    </location>
</feature>
<feature type="domain" description="N-acetyltransferase" evidence="2">
    <location>
        <begin position="12"/>
        <end position="172"/>
    </location>
</feature>